<dbReference type="PROSITE" id="PS50893">
    <property type="entry name" value="ABC_TRANSPORTER_2"/>
    <property type="match status" value="1"/>
</dbReference>
<evidence type="ECO:0000313" key="4">
    <source>
        <dbReference type="EMBL" id="MST82227.1"/>
    </source>
</evidence>
<evidence type="ECO:0000256" key="1">
    <source>
        <dbReference type="ARBA" id="ARBA00022741"/>
    </source>
</evidence>
<keyword evidence="5" id="KW-1185">Reference proteome</keyword>
<dbReference type="GO" id="GO:0016887">
    <property type="term" value="F:ATP hydrolysis activity"/>
    <property type="evidence" value="ECO:0007669"/>
    <property type="project" value="InterPro"/>
</dbReference>
<dbReference type="PANTHER" id="PTHR43158">
    <property type="entry name" value="SKFA PEPTIDE EXPORT ATP-BINDING PROTEIN SKFE"/>
    <property type="match status" value="1"/>
</dbReference>
<dbReference type="InterPro" id="IPR003593">
    <property type="entry name" value="AAA+_ATPase"/>
</dbReference>
<dbReference type="Gene3D" id="3.40.50.300">
    <property type="entry name" value="P-loop containing nucleotide triphosphate hydrolases"/>
    <property type="match status" value="1"/>
</dbReference>
<dbReference type="InterPro" id="IPR003439">
    <property type="entry name" value="ABC_transporter-like_ATP-bd"/>
</dbReference>
<dbReference type="GO" id="GO:0005524">
    <property type="term" value="F:ATP binding"/>
    <property type="evidence" value="ECO:0007669"/>
    <property type="project" value="UniProtKB-KW"/>
</dbReference>
<dbReference type="PANTHER" id="PTHR43158:SF1">
    <property type="entry name" value="ABC TRANSPORTER, ATP-BINDING PROTEIN"/>
    <property type="match status" value="1"/>
</dbReference>
<comment type="caution">
    <text evidence="4">The sequence shown here is derived from an EMBL/GenBank/DDBJ whole genome shotgun (WGS) entry which is preliminary data.</text>
</comment>
<evidence type="ECO:0000256" key="2">
    <source>
        <dbReference type="ARBA" id="ARBA00022840"/>
    </source>
</evidence>
<dbReference type="InterPro" id="IPR027417">
    <property type="entry name" value="P-loop_NTPase"/>
</dbReference>
<dbReference type="SMART" id="SM00382">
    <property type="entry name" value="AAA"/>
    <property type="match status" value="1"/>
</dbReference>
<organism evidence="4 5">
    <name type="scientific">Bilifractor porci</name>
    <dbReference type="NCBI Taxonomy" id="2606636"/>
    <lineage>
        <taxon>Bacteria</taxon>
        <taxon>Bacillati</taxon>
        <taxon>Bacillota</taxon>
        <taxon>Clostridia</taxon>
        <taxon>Lachnospirales</taxon>
        <taxon>Lachnospiraceae</taxon>
        <taxon>Bilifractor</taxon>
    </lineage>
</organism>
<dbReference type="EMBL" id="VUMV01000005">
    <property type="protein sequence ID" value="MST82227.1"/>
    <property type="molecule type" value="Genomic_DNA"/>
</dbReference>
<dbReference type="Proteomes" id="UP000466864">
    <property type="component" value="Unassembled WGS sequence"/>
</dbReference>
<reference evidence="4 5" key="1">
    <citation type="submission" date="2019-08" db="EMBL/GenBank/DDBJ databases">
        <title>In-depth cultivation of the pig gut microbiome towards novel bacterial diversity and tailored functional studies.</title>
        <authorList>
            <person name="Wylensek D."/>
            <person name="Hitch T.C.A."/>
            <person name="Clavel T."/>
        </authorList>
    </citation>
    <scope>NUCLEOTIDE SEQUENCE [LARGE SCALE GENOMIC DNA]</scope>
    <source>
        <strain evidence="4 5">Oil+RF-744-WCA-WT-13</strain>
    </source>
</reference>
<protein>
    <submittedName>
        <fullName evidence="4">ABC transporter ATP-binding protein</fullName>
    </submittedName>
</protein>
<dbReference type="AlphaFoldDB" id="A0A7X2P8K2"/>
<keyword evidence="1" id="KW-0547">Nucleotide-binding</keyword>
<gene>
    <name evidence="4" type="ORF">FYJ60_07850</name>
</gene>
<dbReference type="SUPFAM" id="SSF52540">
    <property type="entry name" value="P-loop containing nucleoside triphosphate hydrolases"/>
    <property type="match status" value="1"/>
</dbReference>
<dbReference type="PROSITE" id="PS00211">
    <property type="entry name" value="ABC_TRANSPORTER_1"/>
    <property type="match status" value="1"/>
</dbReference>
<accession>A0A7X2P8K2</accession>
<dbReference type="Pfam" id="PF00005">
    <property type="entry name" value="ABC_tran"/>
    <property type="match status" value="1"/>
</dbReference>
<evidence type="ECO:0000259" key="3">
    <source>
        <dbReference type="PROSITE" id="PS50893"/>
    </source>
</evidence>
<keyword evidence="2 4" id="KW-0067">ATP-binding</keyword>
<evidence type="ECO:0000313" key="5">
    <source>
        <dbReference type="Proteomes" id="UP000466864"/>
    </source>
</evidence>
<feature type="domain" description="ABC transporter" evidence="3">
    <location>
        <begin position="3"/>
        <end position="225"/>
    </location>
</feature>
<dbReference type="CDD" id="cd03230">
    <property type="entry name" value="ABC_DR_subfamily_A"/>
    <property type="match status" value="1"/>
</dbReference>
<name>A0A7X2P8K2_9FIRM</name>
<dbReference type="InterPro" id="IPR017871">
    <property type="entry name" value="ABC_transporter-like_CS"/>
</dbReference>
<sequence length="229" mass="25862">MMLESIHLTKNYLNKKALDDVSLKLEEGQIYALLGPNGSGKTTWMKTAAGLTKPTSGEMLYNGSPVGIESRREIAYMSTEPYFFRWMTVEDVGEYFQDFFDDFSSDRYRELLAEMALTEDMKIRQLSSGMAAKLKIAATMARKASVFLLDEPLNGIDLIARDRIMEAVISSVEPNVTLVISSHLVEEIESFASKAVFLRNGHAVEVCDVEDLRVREGKSLAYKYREIME</sequence>
<proteinExistence type="predicted"/>